<accession>A0A399EHQ5</accession>
<dbReference type="Gene3D" id="2.130.10.10">
    <property type="entry name" value="YVTN repeat-like/Quinoprotein amine dehydrogenase"/>
    <property type="match status" value="1"/>
</dbReference>
<organism evidence="2 3">
    <name type="scientific">Calidithermus terrae</name>
    <dbReference type="NCBI Taxonomy" id="1408545"/>
    <lineage>
        <taxon>Bacteria</taxon>
        <taxon>Thermotogati</taxon>
        <taxon>Deinococcota</taxon>
        <taxon>Deinococci</taxon>
        <taxon>Thermales</taxon>
        <taxon>Thermaceae</taxon>
        <taxon>Calidithermus</taxon>
    </lineage>
</organism>
<feature type="chain" id="PRO_5017416433" evidence="1">
    <location>
        <begin position="24"/>
        <end position="256"/>
    </location>
</feature>
<evidence type="ECO:0000313" key="3">
    <source>
        <dbReference type="Proteomes" id="UP000265715"/>
    </source>
</evidence>
<dbReference type="EMBL" id="QXDL01000097">
    <property type="protein sequence ID" value="RIH83226.1"/>
    <property type="molecule type" value="Genomic_DNA"/>
</dbReference>
<dbReference type="AlphaFoldDB" id="A0A399EHQ5"/>
<evidence type="ECO:0000313" key="2">
    <source>
        <dbReference type="EMBL" id="RIH83226.1"/>
    </source>
</evidence>
<evidence type="ECO:0000256" key="1">
    <source>
        <dbReference type="SAM" id="SignalP"/>
    </source>
</evidence>
<dbReference type="InterPro" id="IPR015943">
    <property type="entry name" value="WD40/YVTN_repeat-like_dom_sf"/>
</dbReference>
<proteinExistence type="predicted"/>
<reference evidence="2 3" key="1">
    <citation type="submission" date="2018-08" db="EMBL/GenBank/DDBJ databases">
        <title>Meiothermus terrae DSM 26712 genome sequencing project.</title>
        <authorList>
            <person name="Da Costa M.S."/>
            <person name="Albuquerque L."/>
            <person name="Raposo P."/>
            <person name="Froufe H.J.C."/>
            <person name="Barroso C.S."/>
            <person name="Egas C."/>
        </authorList>
    </citation>
    <scope>NUCLEOTIDE SEQUENCE [LARGE SCALE GENOMIC DNA]</scope>
    <source>
        <strain evidence="2 3">DSM 26712</strain>
    </source>
</reference>
<dbReference type="InterPro" id="IPR011044">
    <property type="entry name" value="Quino_amine_DH_bsu"/>
</dbReference>
<keyword evidence="1" id="KW-0732">Signal</keyword>
<keyword evidence="3" id="KW-1185">Reference proteome</keyword>
<dbReference type="InterPro" id="IPR007788">
    <property type="entry name" value="QCT"/>
</dbReference>
<dbReference type="PANTHER" id="PTHR31270:SF1">
    <property type="entry name" value="GLUTAMINYL-PEPTIDE CYCLOTRANSFERASE"/>
    <property type="match status" value="1"/>
</dbReference>
<dbReference type="Proteomes" id="UP000265715">
    <property type="component" value="Unassembled WGS sequence"/>
</dbReference>
<dbReference type="PANTHER" id="PTHR31270">
    <property type="entry name" value="GLUTAMINYL-PEPTIDE CYCLOTRANSFERASE"/>
    <property type="match status" value="1"/>
</dbReference>
<sequence length="256" mass="28693">MTMRRLFLLPALALLLGLASVTAHEGNGSVPVYGFKLVKMYPHDPAAFTQGLVYHNGFLYEGTGLNGRSEIRKVELQTGKVLQRQPLAAEHFGEGITLFDGKIYQLTWTSKKGFIYDLATFKQTGTFSYATEGWGLTHDGNQLIMSDGTDRLFFLDPKTLKPVRTVKVTAGGEPVTRLNELEYVQGFVYANVWQTNRIAIIDPKDGHVEAWIDLTKLTMLITKADVLNGIAYDAQGQRLFVTGKLWPYLFEIELVR</sequence>
<comment type="caution">
    <text evidence="2">The sequence shown here is derived from an EMBL/GenBank/DDBJ whole genome shotgun (WGS) entry which is preliminary data.</text>
</comment>
<dbReference type="Pfam" id="PF05096">
    <property type="entry name" value="Glu_cyclase_2"/>
    <property type="match status" value="1"/>
</dbReference>
<keyword evidence="2" id="KW-0808">Transferase</keyword>
<dbReference type="GO" id="GO:0016603">
    <property type="term" value="F:glutaminyl-peptide cyclotransferase activity"/>
    <property type="evidence" value="ECO:0007669"/>
    <property type="project" value="InterPro"/>
</dbReference>
<protein>
    <submittedName>
        <fullName evidence="2">Glutamine cyclotransferase</fullName>
    </submittedName>
</protein>
<feature type="signal peptide" evidence="1">
    <location>
        <begin position="1"/>
        <end position="23"/>
    </location>
</feature>
<dbReference type="SUPFAM" id="SSF50969">
    <property type="entry name" value="YVTN repeat-like/Quinoprotein amine dehydrogenase"/>
    <property type="match status" value="1"/>
</dbReference>
<name>A0A399EHQ5_9DEIN</name>
<gene>
    <name evidence="2" type="ORF">Mterra_02353</name>
</gene>